<accession>A0A6N3KA64</accession>
<proteinExistence type="predicted"/>
<feature type="transmembrane region" description="Helical" evidence="19">
    <location>
        <begin position="139"/>
        <end position="158"/>
    </location>
</feature>
<keyword evidence="8" id="KW-0597">Phosphoprotein</keyword>
<dbReference type="GO" id="GO:0005524">
    <property type="term" value="F:ATP binding"/>
    <property type="evidence" value="ECO:0007669"/>
    <property type="project" value="UniProtKB-KW"/>
</dbReference>
<dbReference type="Pfam" id="PF07730">
    <property type="entry name" value="HisKA_3"/>
    <property type="match status" value="1"/>
</dbReference>
<dbReference type="InterPro" id="IPR050482">
    <property type="entry name" value="Sensor_HK_TwoCompSys"/>
</dbReference>
<gene>
    <name evidence="21" type="ORF">DVH21_19155</name>
</gene>
<dbReference type="PROSITE" id="PS50109">
    <property type="entry name" value="HIS_KIN"/>
    <property type="match status" value="1"/>
</dbReference>
<sequence>MTPRAPYRARRWHGRTVSTAPTTAWRRPAPTAAQLRADLWVGLAVTVLALFELTLARSTGAFLLGPPPSLAEQVWWTVAVTAPLAVRRRWPAAVAVVVSIAFIAGQARAVPLAQLPSGALFAALFTLGAWGADRRLAGRLRAGVIVAMFGWLALSLALRADQISAASFADAAGPVPPVLAAVVNGVFYNVLFFGFAYYSGQTAWVAARRRHELREQAEQLRRSQVEARERAVMGERVRIARELHDVVAHHVSVMGVQAAACRRVFDRDRDKARTALAAIEETARTSVDELRRMLGVLRDPDAAAGAAAAPEDTAGIDQVAALVDRARDTGLRAELGVYGEPAPLPRSVSQAAYRIVQEAVTNVVKHAHATTLDVRIRYLARELEIDVSDDGQGGEPAAGAGLGLIGMRERVAAHGGEVEAGPRPGGGFRVRARMPLPVEAAGRAA</sequence>
<dbReference type="PANTHER" id="PTHR24421">
    <property type="entry name" value="NITRATE/NITRITE SENSOR PROTEIN NARX-RELATED"/>
    <property type="match status" value="1"/>
</dbReference>
<keyword evidence="15" id="KW-0902">Two-component regulatory system</keyword>
<dbReference type="Gene3D" id="3.30.565.10">
    <property type="entry name" value="Histidine kinase-like ATPase, C-terminal domain"/>
    <property type="match status" value="1"/>
</dbReference>
<evidence type="ECO:0000256" key="8">
    <source>
        <dbReference type="ARBA" id="ARBA00022553"/>
    </source>
</evidence>
<evidence type="ECO:0000256" key="19">
    <source>
        <dbReference type="SAM" id="Phobius"/>
    </source>
</evidence>
<evidence type="ECO:0000256" key="18">
    <source>
        <dbReference type="ARBA" id="ARBA00030800"/>
    </source>
</evidence>
<feature type="domain" description="Histidine kinase" evidence="20">
    <location>
        <begin position="354"/>
        <end position="438"/>
    </location>
</feature>
<keyword evidence="7" id="KW-0963">Cytoplasm</keyword>
<keyword evidence="11" id="KW-0547">Nucleotide-binding</keyword>
<dbReference type="InterPro" id="IPR011712">
    <property type="entry name" value="Sig_transdc_His_kin_sub3_dim/P"/>
</dbReference>
<keyword evidence="14" id="KW-0408">Iron</keyword>
<evidence type="ECO:0000313" key="22">
    <source>
        <dbReference type="Proteomes" id="UP000253958"/>
    </source>
</evidence>
<dbReference type="InterPro" id="IPR036890">
    <property type="entry name" value="HATPase_C_sf"/>
</dbReference>
<keyword evidence="13" id="KW-0067">ATP-binding</keyword>
<dbReference type="Pfam" id="PF02518">
    <property type="entry name" value="HATPase_c"/>
    <property type="match status" value="1"/>
</dbReference>
<dbReference type="Gene3D" id="1.20.5.1930">
    <property type="match status" value="1"/>
</dbReference>
<keyword evidence="9" id="KW-0808">Transferase</keyword>
<evidence type="ECO:0000256" key="13">
    <source>
        <dbReference type="ARBA" id="ARBA00022840"/>
    </source>
</evidence>
<reference evidence="21 22" key="2">
    <citation type="submission" date="2018-08" db="EMBL/GenBank/DDBJ databases">
        <title>Streptomyces kandeliansis sp. nov., an endophytic bacterium isolated from mangrove plant.</title>
        <authorList>
            <person name="Wang R."/>
        </authorList>
    </citation>
    <scope>NUCLEOTIDE SEQUENCE [LARGE SCALE GENOMIC DNA]</scope>
    <source>
        <strain evidence="22">H14(2018)</strain>
    </source>
</reference>
<comment type="subcellular location">
    <subcellularLocation>
        <location evidence="3">Cytoplasm</location>
    </subcellularLocation>
</comment>
<dbReference type="GO" id="GO:0046872">
    <property type="term" value="F:metal ion binding"/>
    <property type="evidence" value="ECO:0007669"/>
    <property type="project" value="UniProtKB-KW"/>
</dbReference>
<evidence type="ECO:0000256" key="4">
    <source>
        <dbReference type="ARBA" id="ARBA00012438"/>
    </source>
</evidence>
<evidence type="ECO:0000256" key="14">
    <source>
        <dbReference type="ARBA" id="ARBA00023004"/>
    </source>
</evidence>
<feature type="transmembrane region" description="Helical" evidence="19">
    <location>
        <begin position="113"/>
        <end position="132"/>
    </location>
</feature>
<dbReference type="InterPro" id="IPR003594">
    <property type="entry name" value="HATPase_dom"/>
</dbReference>
<dbReference type="EMBL" id="CP031263">
    <property type="protein sequence ID" value="AXH94570.1"/>
    <property type="molecule type" value="Genomic_DNA"/>
</dbReference>
<dbReference type="GO" id="GO:0016020">
    <property type="term" value="C:membrane"/>
    <property type="evidence" value="ECO:0007669"/>
    <property type="project" value="InterPro"/>
</dbReference>
<dbReference type="PRINTS" id="PR00344">
    <property type="entry name" value="BCTRLSENSOR"/>
</dbReference>
<comment type="cofactor">
    <cofactor evidence="2">
        <name>[4Fe-4S] cluster</name>
        <dbReference type="ChEBI" id="CHEBI:49883"/>
    </cofactor>
</comment>
<keyword evidence="10" id="KW-0479">Metal-binding</keyword>
<dbReference type="SMART" id="SM00387">
    <property type="entry name" value="HATPase_c"/>
    <property type="match status" value="1"/>
</dbReference>
<name>A0A6N3KA64_9ACTN</name>
<dbReference type="PANTHER" id="PTHR24421:SF10">
    <property type="entry name" value="NITRATE_NITRITE SENSOR PROTEIN NARQ"/>
    <property type="match status" value="1"/>
</dbReference>
<comment type="catalytic activity">
    <reaction evidence="1">
        <text>ATP + protein L-histidine = ADP + protein N-phospho-L-histidine.</text>
        <dbReference type="EC" id="2.7.13.3"/>
    </reaction>
</comment>
<evidence type="ECO:0000256" key="3">
    <source>
        <dbReference type="ARBA" id="ARBA00004496"/>
    </source>
</evidence>
<evidence type="ECO:0000256" key="16">
    <source>
        <dbReference type="ARBA" id="ARBA00023014"/>
    </source>
</evidence>
<keyword evidence="19" id="KW-1133">Transmembrane helix</keyword>
<dbReference type="InterPro" id="IPR004358">
    <property type="entry name" value="Sig_transdc_His_kin-like_C"/>
</dbReference>
<evidence type="ECO:0000256" key="15">
    <source>
        <dbReference type="ARBA" id="ARBA00023012"/>
    </source>
</evidence>
<dbReference type="GO" id="GO:0000155">
    <property type="term" value="F:phosphorelay sensor kinase activity"/>
    <property type="evidence" value="ECO:0007669"/>
    <property type="project" value="InterPro"/>
</dbReference>
<dbReference type="CDD" id="cd16917">
    <property type="entry name" value="HATPase_UhpB-NarQ-NarX-like"/>
    <property type="match status" value="1"/>
</dbReference>
<dbReference type="GO" id="GO:0005737">
    <property type="term" value="C:cytoplasm"/>
    <property type="evidence" value="ECO:0007669"/>
    <property type="project" value="UniProtKB-SubCell"/>
</dbReference>
<evidence type="ECO:0000256" key="1">
    <source>
        <dbReference type="ARBA" id="ARBA00000085"/>
    </source>
</evidence>
<comment type="function">
    <text evidence="17">Member of the two-component regulatory system NreB/NreC involved in the control of dissimilatory nitrate/nitrite reduction in response to oxygen. NreB functions as a direct oxygen sensor histidine kinase which is autophosphorylated, in the absence of oxygen, probably at the conserved histidine residue, and transfers its phosphate group probably to a conserved aspartate residue of NreC. NreB/NreC activates the expression of the nitrate (narGHJI) and nitrite (nir) reductase operons, as well as the putative nitrate transporter gene narT.</text>
</comment>
<keyword evidence="6" id="KW-0004">4Fe-4S</keyword>
<evidence type="ECO:0000256" key="6">
    <source>
        <dbReference type="ARBA" id="ARBA00022485"/>
    </source>
</evidence>
<evidence type="ECO:0000256" key="2">
    <source>
        <dbReference type="ARBA" id="ARBA00001966"/>
    </source>
</evidence>
<organism evidence="21 22">
    <name type="scientific">Micromonospora aurantiaca</name>
    <name type="common">nom. illeg.</name>
    <dbReference type="NCBI Taxonomy" id="47850"/>
    <lineage>
        <taxon>Bacteria</taxon>
        <taxon>Bacillati</taxon>
        <taxon>Actinomycetota</taxon>
        <taxon>Actinomycetes</taxon>
        <taxon>Micromonosporales</taxon>
        <taxon>Micromonosporaceae</taxon>
        <taxon>Micromonospora</taxon>
    </lineage>
</organism>
<dbReference type="GO" id="GO:0051539">
    <property type="term" value="F:4 iron, 4 sulfur cluster binding"/>
    <property type="evidence" value="ECO:0007669"/>
    <property type="project" value="UniProtKB-KW"/>
</dbReference>
<evidence type="ECO:0000256" key="11">
    <source>
        <dbReference type="ARBA" id="ARBA00022741"/>
    </source>
</evidence>
<reference evidence="21 22" key="1">
    <citation type="submission" date="2018-07" db="EMBL/GenBank/DDBJ databases">
        <authorList>
            <person name="Ye Y."/>
        </authorList>
    </citation>
    <scope>NUCLEOTIDE SEQUENCE [LARGE SCALE GENOMIC DNA]</scope>
    <source>
        <strain evidence="22">H14(2018)</strain>
    </source>
</reference>
<dbReference type="InterPro" id="IPR005467">
    <property type="entry name" value="His_kinase_dom"/>
</dbReference>
<evidence type="ECO:0000256" key="12">
    <source>
        <dbReference type="ARBA" id="ARBA00022777"/>
    </source>
</evidence>
<protein>
    <recommendedName>
        <fullName evidence="5">Oxygen sensor histidine kinase NreB</fullName>
        <ecNumber evidence="4">2.7.13.3</ecNumber>
    </recommendedName>
    <alternativeName>
        <fullName evidence="18">Nitrogen regulation protein B</fullName>
    </alternativeName>
</protein>
<dbReference type="SUPFAM" id="SSF55874">
    <property type="entry name" value="ATPase domain of HSP90 chaperone/DNA topoisomerase II/histidine kinase"/>
    <property type="match status" value="1"/>
</dbReference>
<evidence type="ECO:0000256" key="5">
    <source>
        <dbReference type="ARBA" id="ARBA00017322"/>
    </source>
</evidence>
<evidence type="ECO:0000313" key="21">
    <source>
        <dbReference type="EMBL" id="AXH94570.1"/>
    </source>
</evidence>
<feature type="transmembrane region" description="Helical" evidence="19">
    <location>
        <begin position="178"/>
        <end position="200"/>
    </location>
</feature>
<keyword evidence="19" id="KW-0812">Transmembrane</keyword>
<evidence type="ECO:0000259" key="20">
    <source>
        <dbReference type="PROSITE" id="PS50109"/>
    </source>
</evidence>
<dbReference type="AlphaFoldDB" id="A0A6N3KA64"/>
<keyword evidence="16" id="KW-0411">Iron-sulfur</keyword>
<evidence type="ECO:0000256" key="10">
    <source>
        <dbReference type="ARBA" id="ARBA00022723"/>
    </source>
</evidence>
<dbReference type="Proteomes" id="UP000253958">
    <property type="component" value="Chromosome"/>
</dbReference>
<dbReference type="GO" id="GO:0046983">
    <property type="term" value="F:protein dimerization activity"/>
    <property type="evidence" value="ECO:0007669"/>
    <property type="project" value="InterPro"/>
</dbReference>
<evidence type="ECO:0000256" key="17">
    <source>
        <dbReference type="ARBA" id="ARBA00024827"/>
    </source>
</evidence>
<keyword evidence="19" id="KW-0472">Membrane</keyword>
<evidence type="ECO:0000256" key="9">
    <source>
        <dbReference type="ARBA" id="ARBA00022679"/>
    </source>
</evidence>
<evidence type="ECO:0000256" key="7">
    <source>
        <dbReference type="ARBA" id="ARBA00022490"/>
    </source>
</evidence>
<keyword evidence="12 21" id="KW-0418">Kinase</keyword>
<dbReference type="EC" id="2.7.13.3" evidence="4"/>
<dbReference type="RefSeq" id="WP_114921239.1">
    <property type="nucleotide sequence ID" value="NZ_CP031263.1"/>
</dbReference>